<dbReference type="InterPro" id="IPR027417">
    <property type="entry name" value="P-loop_NTPase"/>
</dbReference>
<evidence type="ECO:0000313" key="7">
    <source>
        <dbReference type="EMBL" id="KAK1442902.1"/>
    </source>
</evidence>
<proteinExistence type="predicted"/>
<dbReference type="Pfam" id="PF02889">
    <property type="entry name" value="Sec63"/>
    <property type="match status" value="2"/>
</dbReference>
<dbReference type="GO" id="GO:0005524">
    <property type="term" value="F:ATP binding"/>
    <property type="evidence" value="ECO:0007669"/>
    <property type="project" value="UniProtKB-KW"/>
</dbReference>
<dbReference type="SMART" id="SM00382">
    <property type="entry name" value="AAA"/>
    <property type="match status" value="2"/>
</dbReference>
<dbReference type="Gene3D" id="1.10.3380.10">
    <property type="entry name" value="Sec63 N-terminal domain-like domain"/>
    <property type="match status" value="2"/>
</dbReference>
<dbReference type="SMART" id="SM00487">
    <property type="entry name" value="DEXDc"/>
    <property type="match status" value="2"/>
</dbReference>
<keyword evidence="1" id="KW-0547">Nucleotide-binding</keyword>
<evidence type="ECO:0000313" key="8">
    <source>
        <dbReference type="Proteomes" id="UP001230268"/>
    </source>
</evidence>
<dbReference type="FunFam" id="1.10.10.10:FF:000012">
    <property type="entry name" value="U5 small nuclear ribonucleoprotein helicase"/>
    <property type="match status" value="1"/>
</dbReference>
<feature type="domain" description="Helicase ATP-binding" evidence="5">
    <location>
        <begin position="273"/>
        <end position="458"/>
    </location>
</feature>
<protein>
    <submittedName>
        <fullName evidence="7">Uncharacterized protein</fullName>
    </submittedName>
</protein>
<dbReference type="GO" id="GO:0003676">
    <property type="term" value="F:nucleic acid binding"/>
    <property type="evidence" value="ECO:0007669"/>
    <property type="project" value="InterPro"/>
</dbReference>
<organism evidence="7 8">
    <name type="scientific">Babesia gibsoni</name>
    <dbReference type="NCBI Taxonomy" id="33632"/>
    <lineage>
        <taxon>Eukaryota</taxon>
        <taxon>Sar</taxon>
        <taxon>Alveolata</taxon>
        <taxon>Apicomplexa</taxon>
        <taxon>Aconoidasida</taxon>
        <taxon>Piroplasmida</taxon>
        <taxon>Babesiidae</taxon>
        <taxon>Babesia</taxon>
    </lineage>
</organism>
<dbReference type="SUPFAM" id="SSF52540">
    <property type="entry name" value="P-loop containing nucleoside triphosphate hydrolases"/>
    <property type="match status" value="2"/>
</dbReference>
<evidence type="ECO:0000256" key="1">
    <source>
        <dbReference type="ARBA" id="ARBA00022741"/>
    </source>
</evidence>
<feature type="domain" description="Helicase ATP-binding" evidence="5">
    <location>
        <begin position="1152"/>
        <end position="1325"/>
    </location>
</feature>
<evidence type="ECO:0000259" key="5">
    <source>
        <dbReference type="PROSITE" id="PS51192"/>
    </source>
</evidence>
<reference evidence="7" key="1">
    <citation type="submission" date="2023-08" db="EMBL/GenBank/DDBJ databases">
        <title>Draft sequence of the Babesia gibsoni genome.</title>
        <authorList>
            <person name="Yamagishi J.Y."/>
            <person name="Xuan X.X."/>
        </authorList>
    </citation>
    <scope>NUCLEOTIDE SEQUENCE</scope>
    <source>
        <strain evidence="7">Azabu</strain>
    </source>
</reference>
<dbReference type="InterPro" id="IPR036388">
    <property type="entry name" value="WH-like_DNA-bd_sf"/>
</dbReference>
<dbReference type="InterPro" id="IPR003593">
    <property type="entry name" value="AAA+_ATPase"/>
</dbReference>
<gene>
    <name evidence="7" type="ORF">BgAZ_304200</name>
</gene>
<dbReference type="Pfam" id="PF23445">
    <property type="entry name" value="WHD_SNRNP200"/>
    <property type="match status" value="1"/>
</dbReference>
<dbReference type="SUPFAM" id="SSF158702">
    <property type="entry name" value="Sec63 N-terminal domain-like"/>
    <property type="match status" value="2"/>
</dbReference>
<dbReference type="InterPro" id="IPR057842">
    <property type="entry name" value="WH_MER3"/>
</dbReference>
<dbReference type="GO" id="GO:0016787">
    <property type="term" value="F:hydrolase activity"/>
    <property type="evidence" value="ECO:0007669"/>
    <property type="project" value="UniProtKB-KW"/>
</dbReference>
<dbReference type="InterPro" id="IPR004179">
    <property type="entry name" value="Sec63-dom"/>
</dbReference>
<dbReference type="Pfam" id="PF00271">
    <property type="entry name" value="Helicase_C"/>
    <property type="match status" value="2"/>
</dbReference>
<evidence type="ECO:0000259" key="6">
    <source>
        <dbReference type="PROSITE" id="PS51194"/>
    </source>
</evidence>
<accession>A0AAD8LR56</accession>
<feature type="domain" description="Helicase C-terminal" evidence="6">
    <location>
        <begin position="1362"/>
        <end position="1559"/>
    </location>
</feature>
<comment type="caution">
    <text evidence="7">The sequence shown here is derived from an EMBL/GenBank/DDBJ whole genome shotgun (WGS) entry which is preliminary data.</text>
</comment>
<dbReference type="GO" id="GO:0004386">
    <property type="term" value="F:helicase activity"/>
    <property type="evidence" value="ECO:0007669"/>
    <property type="project" value="UniProtKB-KW"/>
</dbReference>
<dbReference type="Gene3D" id="2.60.40.150">
    <property type="entry name" value="C2 domain"/>
    <property type="match status" value="1"/>
</dbReference>
<dbReference type="Proteomes" id="UP001230268">
    <property type="component" value="Unassembled WGS sequence"/>
</dbReference>
<dbReference type="InterPro" id="IPR036390">
    <property type="entry name" value="WH_DNA-bd_sf"/>
</dbReference>
<dbReference type="InterPro" id="IPR050474">
    <property type="entry name" value="Hel308_SKI2-like"/>
</dbReference>
<dbReference type="InterPro" id="IPR011545">
    <property type="entry name" value="DEAD/DEAH_box_helicase_dom"/>
</dbReference>
<evidence type="ECO:0000256" key="3">
    <source>
        <dbReference type="ARBA" id="ARBA00022806"/>
    </source>
</evidence>
<dbReference type="CDD" id="cd18795">
    <property type="entry name" value="SF2_C_Ski2"/>
    <property type="match status" value="2"/>
</dbReference>
<keyword evidence="3" id="KW-0347">Helicase</keyword>
<dbReference type="InterPro" id="IPR014001">
    <property type="entry name" value="Helicase_ATP-bd"/>
</dbReference>
<dbReference type="SUPFAM" id="SSF46785">
    <property type="entry name" value="Winged helix' DNA-binding domain"/>
    <property type="match status" value="1"/>
</dbReference>
<dbReference type="SMART" id="SM00490">
    <property type="entry name" value="HELICc"/>
    <property type="match status" value="2"/>
</dbReference>
<dbReference type="PROSITE" id="PS51194">
    <property type="entry name" value="HELICASE_CTER"/>
    <property type="match status" value="2"/>
</dbReference>
<keyword evidence="2" id="KW-0378">Hydrolase</keyword>
<dbReference type="InterPro" id="IPR035892">
    <property type="entry name" value="C2_domain_sf"/>
</dbReference>
<dbReference type="PIRSF" id="PIRSF039073">
    <property type="entry name" value="BRR2"/>
    <property type="match status" value="1"/>
</dbReference>
<name>A0AAD8LR56_BABGI</name>
<dbReference type="Gene3D" id="1.10.10.10">
    <property type="entry name" value="Winged helix-like DNA-binding domain superfamily/Winged helix DNA-binding domain"/>
    <property type="match status" value="2"/>
</dbReference>
<dbReference type="FunFam" id="3.40.50.300:FF:003287">
    <property type="entry name" value="U5 small nuclear ribonucleoprotein 200 kDa helicase"/>
    <property type="match status" value="1"/>
</dbReference>
<dbReference type="PANTHER" id="PTHR47961">
    <property type="entry name" value="DNA POLYMERASE THETA, PUTATIVE (AFU_ORTHOLOGUE AFUA_1G05260)-RELATED"/>
    <property type="match status" value="1"/>
</dbReference>
<feature type="domain" description="Helicase C-terminal" evidence="6">
    <location>
        <begin position="468"/>
        <end position="681"/>
    </location>
</feature>
<dbReference type="Pfam" id="PF00270">
    <property type="entry name" value="DEAD"/>
    <property type="match status" value="2"/>
</dbReference>
<dbReference type="InterPro" id="IPR001650">
    <property type="entry name" value="Helicase_C-like"/>
</dbReference>
<keyword evidence="8" id="KW-1185">Reference proteome</keyword>
<dbReference type="PROSITE" id="PS51192">
    <property type="entry name" value="HELICASE_ATP_BIND_1"/>
    <property type="match status" value="2"/>
</dbReference>
<keyword evidence="4" id="KW-0067">ATP-binding</keyword>
<dbReference type="SMART" id="SM00973">
    <property type="entry name" value="Sec63"/>
    <property type="match status" value="2"/>
</dbReference>
<dbReference type="Gene3D" id="3.40.50.300">
    <property type="entry name" value="P-loop containing nucleotide triphosphate hydrolases"/>
    <property type="match status" value="4"/>
</dbReference>
<evidence type="ECO:0000256" key="4">
    <source>
        <dbReference type="ARBA" id="ARBA00022840"/>
    </source>
</evidence>
<sequence length="1905" mass="216339">MWIATDFPNSPFDADAPRYRFLLRYQITKNDVDNGANGESGHVSINDGCLKEKQPETENADIGTIGWCMKICESVSKEGHSLEPLSMMGLIISLLQEPSEYIASVLTDKLGIPYIDFISKVIQFKKNIWKEWMTKLNELVKNMADGAGKGNKNMIEQMQLLVSTFTGKTFDKQRGNTLEVLCKIPPVDILTIIMAFPESKRCDEQHAYVHDSFTLDVEHEDTTLFEKAVIAPTRKKVAWGEEDLIRIDSLPQWTQSAFSDIERLNLVQSAVFNSAFNTSQNMLLSAPTGCGKTNVAMLCLLQSFRNHFELGCEKAKVVYIAPMKALAAEITGKFLKALKQMGLIVSEVTGDIQVSRSELFAIDILVTTPEKFDVITRNSSATGTQSDDSFLSKVSCMIIDEVHLLNDARGSVLETVVARFFRLIESTQKTRRVVAISATLPNWQDVAQFLRVSPEHAHYFGVEYRHVPLEQIYYGVKARDFEPTALNICFDHVKDVIAKGKQCIVFVHTRNDTIATAMALIEMIQKDNKGYDLFQPSAQLYTKFKKQIKSSKYEKLESLAEYCISLHHAGMLRKDRDLVEAMFKEGLIKVLVSTSTLAWGVNLPANCVIVKGTFISGININRDLNILELTQMLGRAGRPQFDKEGVGVVITEHNKLANYVRMQTERIPIESQLHRNLENALNAEVALGTISEEADALIWLQYTFLYVRIHKNPLIYGLKGTREEDVTEYLNKMVHDAAVNLDKSRLIRFHEGRGEVVSTDLGRIAAKYYVDYETVYNFALSITPDIGMGSAYQIEDIGRGNGQPETLLELPCINEAYVLERLCECKEYECLVYRTEELDELTALMENSIYKPKRGLNHFTTKVSLLIEAHINRVSLRTHSLMSDMNYIVQNTGRLLLAYFETSISDTVSGPPIGDLIYKWALMFERQLWDIAAKPRSVVYHFCYPYHAMYDTTKMKSSKLPVISQRTASRLSKYKLDTLLELDQSELADIVKSKGEGSIVYDHLRHIPYPEVEAFSVPITNRISKVSVSISIANLWSLRWNGESESFHVWICSQSRIVSKIKVVLTPRNLKDTHDILVPLRDDMRFLILKVFSCRWLGIAVEQQIVLHKYDAATDEHTKLMKILPVPTIGLREGDFQFPHRYLNPLQSQMFPHCYFSDDNLLVGAPTGSGKTVIAELAMFRLWHVQPNKKIVYIAPMKALAYERYKDWRRKFGKFKQVSEVTGDSHTTAKEIAKSNIVVTTPEKWDGISRHWNHRKYVRSVGLVIIDEVHLLGEARGGVLEAIVNRLSFISKHTDTKIRIVCLSTPLANSGEIADWLQVKRSRLFNFSSAVRPVLCNLYIDGFPIKAYCPRMNSMNKPAFSTIMRHDVDAPVLVFVSSRRQTRSTAQDFLGLLQAKSLKWGPKMELKEEFTDENMNCFVEYGIGIHHAGLHDRDRTRIEEMFLRGEIKVLIATSTLAWGVNLPAKVVIIKGTEYYDGKTKKYADYSVTDIMQMVGRAGRKLQDKEAYAYIYTESRKVDFYKAFMFSPFPAESSFHEYIFDTLNSEIASGAVASYLQTLQYIKNTFFYKKLQANKMYYLRVELLKGCNHENSPEELANYAVTRCLQGLKEMGCVSMDHNDAYDTDLENQTLFPTILGLLASQYYVGCKTMAGFITAVEQVSKEVHVMKALRIIADAKEFSEVPMRHNEDIYNMQLSSKAVMSISHCEASNPHAKTFLLLQARLFGLKLPVFDYNNDLKSVMDQVPRVLQALIDLTACYRTFKNIQYLLMLYKYLLIGGNILEQCLTFRGGIDIIANVLDIRSNKMMAVKVISKPGGWYNCDVTGIDEIDIIVTIYGMSLDQAANYLILGNDYSDKLYGFRKILVDGSYTFRLRIHEITGHLVVKILFISSASTTYGQQKTIVLSVK</sequence>
<dbReference type="PANTHER" id="PTHR47961:SF13">
    <property type="entry name" value="ACTIVATING SIGNAL COINTEGRATOR 1 COMPLEX SUBUNIT 3"/>
    <property type="match status" value="1"/>
</dbReference>
<dbReference type="EMBL" id="JAVEPI010000003">
    <property type="protein sequence ID" value="KAK1442902.1"/>
    <property type="molecule type" value="Genomic_DNA"/>
</dbReference>
<evidence type="ECO:0000256" key="2">
    <source>
        <dbReference type="ARBA" id="ARBA00022801"/>
    </source>
</evidence>